<reference evidence="2" key="1">
    <citation type="submission" date="2021-02" db="EMBL/GenBank/DDBJ databases">
        <authorList>
            <person name="Nowell W R."/>
        </authorList>
    </citation>
    <scope>NUCLEOTIDE SEQUENCE</scope>
</reference>
<evidence type="ECO:0000256" key="1">
    <source>
        <dbReference type="SAM" id="MobiDB-lite"/>
    </source>
</evidence>
<comment type="caution">
    <text evidence="2">The sequence shown here is derived from an EMBL/GenBank/DDBJ whole genome shotgun (WGS) entry which is preliminary data.</text>
</comment>
<sequence length="532" mass="60614">MDRTPKKTGNSDDQSMLSVLYQPVKWVKNKIWPKDEQQSEEDDDNQSQDNQQIGYLKPCRDSIHCLDQYSEEKSLSHNQNYSHPCRFSELCQNINTIPHCIQYTHNKHDIPKCRYDVNCSQVTDPGHRCSHRHTGLSDYLFPCQYQRKCQNLSFDHRKKYFHGEQINQPPVTQNIPKGITTQYTRPPSSSKNTFQPRIPQTKPSTRPQNQSQPHNFHSLQSYHTAQQTRSQSQSCTTTSSYASDKHSSHVWSPEEEESDDEDLVTSFYNDAAGKSNITDASGYDQYGNPTGRVYDLGPDGAFSEFSILIGQFYSFDMQKPIDALKVKGFQIKHVKTENEFITELASNHYQVAWIISTNQIQNPAFILALTTFHSSGGAIFLYTDNTPYVCHASEFLKTKFGITVEGNYIDDKTLTYKENGHQQTGHFGQHEIFTGISSLYEGFTICHPIYSTPANRTVFVTIATATDGNSSNAAYDPPSRSTDGRLCLDCGFTKLYHNWDTAGTARYVVNASCWLLGIEKRLKSKKKNKNRK</sequence>
<accession>A0A816A040</accession>
<evidence type="ECO:0000313" key="4">
    <source>
        <dbReference type="Proteomes" id="UP000663829"/>
    </source>
</evidence>
<protein>
    <submittedName>
        <fullName evidence="2">Uncharacterized protein</fullName>
    </submittedName>
</protein>
<dbReference type="EMBL" id="CAJOBC010099547">
    <property type="protein sequence ID" value="CAF4461346.1"/>
    <property type="molecule type" value="Genomic_DNA"/>
</dbReference>
<evidence type="ECO:0000313" key="2">
    <source>
        <dbReference type="EMBL" id="CAF1589845.1"/>
    </source>
</evidence>
<proteinExistence type="predicted"/>
<feature type="compositionally biased region" description="Low complexity" evidence="1">
    <location>
        <begin position="224"/>
        <end position="240"/>
    </location>
</feature>
<keyword evidence="4" id="KW-1185">Reference proteome</keyword>
<dbReference type="OrthoDB" id="9999533at2759"/>
<feature type="compositionally biased region" description="Acidic residues" evidence="1">
    <location>
        <begin position="253"/>
        <end position="262"/>
    </location>
</feature>
<gene>
    <name evidence="2" type="ORF">GPM918_LOCUS41678</name>
    <name evidence="3" type="ORF">SRO942_LOCUS42771</name>
</gene>
<feature type="region of interest" description="Disordered" evidence="1">
    <location>
        <begin position="163"/>
        <end position="262"/>
    </location>
</feature>
<dbReference type="Proteomes" id="UP000681722">
    <property type="component" value="Unassembled WGS sequence"/>
</dbReference>
<feature type="compositionally biased region" description="Polar residues" evidence="1">
    <location>
        <begin position="201"/>
        <end position="223"/>
    </location>
</feature>
<feature type="compositionally biased region" description="Polar residues" evidence="1">
    <location>
        <begin position="165"/>
        <end position="195"/>
    </location>
</feature>
<dbReference type="AlphaFoldDB" id="A0A816A040"/>
<evidence type="ECO:0000313" key="3">
    <source>
        <dbReference type="EMBL" id="CAF4461346.1"/>
    </source>
</evidence>
<feature type="region of interest" description="Disordered" evidence="1">
    <location>
        <begin position="31"/>
        <end position="51"/>
    </location>
</feature>
<organism evidence="2 4">
    <name type="scientific">Didymodactylos carnosus</name>
    <dbReference type="NCBI Taxonomy" id="1234261"/>
    <lineage>
        <taxon>Eukaryota</taxon>
        <taxon>Metazoa</taxon>
        <taxon>Spiralia</taxon>
        <taxon>Gnathifera</taxon>
        <taxon>Rotifera</taxon>
        <taxon>Eurotatoria</taxon>
        <taxon>Bdelloidea</taxon>
        <taxon>Philodinida</taxon>
        <taxon>Philodinidae</taxon>
        <taxon>Didymodactylos</taxon>
    </lineage>
</organism>
<name>A0A816A040_9BILA</name>
<dbReference type="EMBL" id="CAJNOQ010033410">
    <property type="protein sequence ID" value="CAF1589845.1"/>
    <property type="molecule type" value="Genomic_DNA"/>
</dbReference>
<dbReference type="Proteomes" id="UP000663829">
    <property type="component" value="Unassembled WGS sequence"/>
</dbReference>